<sequence>METGPAAGRRSTLTPFGSDGMASTMAPDPSGRNTTTSRGMISGPPPGTVPAGTSPVAPSAGPAPVRRATDAPGPGEGEIAKETSSGTGVPDGPVAGGATAGYPSEGAPAAGAPSGSASGSRPGSATCQDGGIGHGGGLTEALMLGILRRHAAPTASGS</sequence>
<dbReference type="Proteomes" id="UP001500212">
    <property type="component" value="Unassembled WGS sequence"/>
</dbReference>
<dbReference type="EMBL" id="BAABHJ010000028">
    <property type="protein sequence ID" value="GAA4615448.1"/>
    <property type="molecule type" value="Genomic_DNA"/>
</dbReference>
<organism evidence="2 3">
    <name type="scientific">Actinoallomurus liliacearum</name>
    <dbReference type="NCBI Taxonomy" id="1080073"/>
    <lineage>
        <taxon>Bacteria</taxon>
        <taxon>Bacillati</taxon>
        <taxon>Actinomycetota</taxon>
        <taxon>Actinomycetes</taxon>
        <taxon>Streptosporangiales</taxon>
        <taxon>Thermomonosporaceae</taxon>
        <taxon>Actinoallomurus</taxon>
    </lineage>
</organism>
<evidence type="ECO:0000256" key="1">
    <source>
        <dbReference type="SAM" id="MobiDB-lite"/>
    </source>
</evidence>
<protein>
    <submittedName>
        <fullName evidence="2">Uncharacterized protein</fullName>
    </submittedName>
</protein>
<feature type="region of interest" description="Disordered" evidence="1">
    <location>
        <begin position="1"/>
        <end position="138"/>
    </location>
</feature>
<feature type="compositionally biased region" description="Low complexity" evidence="1">
    <location>
        <begin position="50"/>
        <end position="66"/>
    </location>
</feature>
<comment type="caution">
    <text evidence="2">The sequence shown here is derived from an EMBL/GenBank/DDBJ whole genome shotgun (WGS) entry which is preliminary data.</text>
</comment>
<reference evidence="3" key="1">
    <citation type="journal article" date="2019" name="Int. J. Syst. Evol. Microbiol.">
        <title>The Global Catalogue of Microorganisms (GCM) 10K type strain sequencing project: providing services to taxonomists for standard genome sequencing and annotation.</title>
        <authorList>
            <consortium name="The Broad Institute Genomics Platform"/>
            <consortium name="The Broad Institute Genome Sequencing Center for Infectious Disease"/>
            <person name="Wu L."/>
            <person name="Ma J."/>
        </authorList>
    </citation>
    <scope>NUCLEOTIDE SEQUENCE [LARGE SCALE GENOMIC DNA]</scope>
    <source>
        <strain evidence="3">JCM 17938</strain>
    </source>
</reference>
<gene>
    <name evidence="2" type="ORF">GCM10023195_68090</name>
</gene>
<accession>A0ABP8TSY5</accession>
<evidence type="ECO:0000313" key="2">
    <source>
        <dbReference type="EMBL" id="GAA4615448.1"/>
    </source>
</evidence>
<keyword evidence="3" id="KW-1185">Reference proteome</keyword>
<name>A0ABP8TSY5_9ACTN</name>
<feature type="compositionally biased region" description="Low complexity" evidence="1">
    <location>
        <begin position="100"/>
        <end position="125"/>
    </location>
</feature>
<proteinExistence type="predicted"/>
<evidence type="ECO:0000313" key="3">
    <source>
        <dbReference type="Proteomes" id="UP001500212"/>
    </source>
</evidence>